<keyword evidence="1" id="KW-0677">Repeat</keyword>
<evidence type="ECO:0000256" key="4">
    <source>
        <dbReference type="SAM" id="MobiDB-lite"/>
    </source>
</evidence>
<dbReference type="GO" id="GO:0042149">
    <property type="term" value="P:cellular response to glucose starvation"/>
    <property type="evidence" value="ECO:0007669"/>
    <property type="project" value="TreeGrafter"/>
</dbReference>
<dbReference type="SUPFAM" id="SSF54631">
    <property type="entry name" value="CBS-domain pair"/>
    <property type="match status" value="1"/>
</dbReference>
<dbReference type="EMBL" id="KN831945">
    <property type="protein sequence ID" value="KIO14368.1"/>
    <property type="molecule type" value="Genomic_DNA"/>
</dbReference>
<protein>
    <recommendedName>
        <fullName evidence="5">CBS domain-containing protein</fullName>
    </recommendedName>
</protein>
<gene>
    <name evidence="6" type="ORF">M404DRAFT_121173</name>
</gene>
<dbReference type="HOGENOM" id="CLU_037525_0_0_1"/>
<dbReference type="AlphaFoldDB" id="A0A0C3JZ09"/>
<dbReference type="GO" id="GO:0004865">
    <property type="term" value="F:protein serine/threonine phosphatase inhibitor activity"/>
    <property type="evidence" value="ECO:0007669"/>
    <property type="project" value="TreeGrafter"/>
</dbReference>
<dbReference type="InterPro" id="IPR050511">
    <property type="entry name" value="AMPK_gamma/SDS23_families"/>
</dbReference>
<organism evidence="6 7">
    <name type="scientific">Pisolithus tinctorius Marx 270</name>
    <dbReference type="NCBI Taxonomy" id="870435"/>
    <lineage>
        <taxon>Eukaryota</taxon>
        <taxon>Fungi</taxon>
        <taxon>Dikarya</taxon>
        <taxon>Basidiomycota</taxon>
        <taxon>Agaricomycotina</taxon>
        <taxon>Agaricomycetes</taxon>
        <taxon>Agaricomycetidae</taxon>
        <taxon>Boletales</taxon>
        <taxon>Sclerodermatineae</taxon>
        <taxon>Pisolithaceae</taxon>
        <taxon>Pisolithus</taxon>
    </lineage>
</organism>
<evidence type="ECO:0000256" key="3">
    <source>
        <dbReference type="PROSITE-ProRule" id="PRU00703"/>
    </source>
</evidence>
<evidence type="ECO:0000256" key="2">
    <source>
        <dbReference type="ARBA" id="ARBA00023122"/>
    </source>
</evidence>
<dbReference type="InParanoid" id="A0A0C3JZ09"/>
<dbReference type="InterPro" id="IPR000644">
    <property type="entry name" value="CBS_dom"/>
</dbReference>
<dbReference type="SMART" id="SM00116">
    <property type="entry name" value="CBS"/>
    <property type="match status" value="2"/>
</dbReference>
<evidence type="ECO:0000313" key="7">
    <source>
        <dbReference type="Proteomes" id="UP000054217"/>
    </source>
</evidence>
<dbReference type="Proteomes" id="UP000054217">
    <property type="component" value="Unassembled WGS sequence"/>
</dbReference>
<evidence type="ECO:0000256" key="1">
    <source>
        <dbReference type="ARBA" id="ARBA00022737"/>
    </source>
</evidence>
<keyword evidence="7" id="KW-1185">Reference proteome</keyword>
<dbReference type="STRING" id="870435.A0A0C3JZ09"/>
<reference evidence="6 7" key="1">
    <citation type="submission" date="2014-04" db="EMBL/GenBank/DDBJ databases">
        <authorList>
            <consortium name="DOE Joint Genome Institute"/>
            <person name="Kuo A."/>
            <person name="Kohler A."/>
            <person name="Costa M.D."/>
            <person name="Nagy L.G."/>
            <person name="Floudas D."/>
            <person name="Copeland A."/>
            <person name="Barry K.W."/>
            <person name="Cichocki N."/>
            <person name="Veneault-Fourrey C."/>
            <person name="LaButti K."/>
            <person name="Lindquist E.A."/>
            <person name="Lipzen A."/>
            <person name="Lundell T."/>
            <person name="Morin E."/>
            <person name="Murat C."/>
            <person name="Sun H."/>
            <person name="Tunlid A."/>
            <person name="Henrissat B."/>
            <person name="Grigoriev I.V."/>
            <person name="Hibbett D.S."/>
            <person name="Martin F."/>
            <person name="Nordberg H.P."/>
            <person name="Cantor M.N."/>
            <person name="Hua S.X."/>
        </authorList>
    </citation>
    <scope>NUCLEOTIDE SEQUENCE [LARGE SCALE GENOMIC DNA]</scope>
    <source>
        <strain evidence="6 7">Marx 270</strain>
    </source>
</reference>
<feature type="domain" description="CBS" evidence="5">
    <location>
        <begin position="225"/>
        <end position="284"/>
    </location>
</feature>
<feature type="compositionally biased region" description="Low complexity" evidence="4">
    <location>
        <begin position="389"/>
        <end position="399"/>
    </location>
</feature>
<evidence type="ECO:0000313" key="6">
    <source>
        <dbReference type="EMBL" id="KIO14368.1"/>
    </source>
</evidence>
<dbReference type="OrthoDB" id="449052at2759"/>
<dbReference type="FunCoup" id="A0A0C3JZ09">
    <property type="interactions" value="24"/>
</dbReference>
<accession>A0A0C3JZ09</accession>
<evidence type="ECO:0000259" key="5">
    <source>
        <dbReference type="PROSITE" id="PS51371"/>
    </source>
</evidence>
<sequence>MAKRTSSISLRSPRHSAGRESPSASSTFASAILGPESEDWVKHWSSVNARDLIDSRIVAVEADTSVEGACDAKNIPCLAVKALPGTTTCPFAGLFDFSDVNAFLTLAATRHTIPPHELKANGSADQIMSAARSGHVPVHLVSNLSEKNFLETAPHDASVVSLLAVFARGAHRVLVRSPPPSNDFLGMVSDRGLLSWFFAYAERTPTFHSYLDNSLYALGLPSLHIHSSVVATTSTAQVLDAMRLMSEQGVSSIAVIDEEHGSLLSAVSVTDIGKMVVPSESNQILSAPLHRFIAQIKAPDGSIDGVDKYPIYLVFPTNKLLFAIQKLLATNAHRLFVTDNDYLPPAAYPVSSTGSLCGIVSIVDILSLFAIIANVPDVDPTKRMRQRRASSSSSQSSRSGLISHDFTRSRSNSRASLRLSASPRIVATSGDTRNSISNLDTFQWSELVSPRRVE</sequence>
<dbReference type="PANTHER" id="PTHR13780:SF36">
    <property type="entry name" value="CBS DOMAIN-CONTAINING PROTEIN"/>
    <property type="match status" value="1"/>
</dbReference>
<proteinExistence type="predicted"/>
<reference evidence="7" key="2">
    <citation type="submission" date="2015-01" db="EMBL/GenBank/DDBJ databases">
        <title>Evolutionary Origins and Diversification of the Mycorrhizal Mutualists.</title>
        <authorList>
            <consortium name="DOE Joint Genome Institute"/>
            <consortium name="Mycorrhizal Genomics Consortium"/>
            <person name="Kohler A."/>
            <person name="Kuo A."/>
            <person name="Nagy L.G."/>
            <person name="Floudas D."/>
            <person name="Copeland A."/>
            <person name="Barry K.W."/>
            <person name="Cichocki N."/>
            <person name="Veneault-Fourrey C."/>
            <person name="LaButti K."/>
            <person name="Lindquist E.A."/>
            <person name="Lipzen A."/>
            <person name="Lundell T."/>
            <person name="Morin E."/>
            <person name="Murat C."/>
            <person name="Riley R."/>
            <person name="Ohm R."/>
            <person name="Sun H."/>
            <person name="Tunlid A."/>
            <person name="Henrissat B."/>
            <person name="Grigoriev I.V."/>
            <person name="Hibbett D.S."/>
            <person name="Martin F."/>
        </authorList>
    </citation>
    <scope>NUCLEOTIDE SEQUENCE [LARGE SCALE GENOMIC DNA]</scope>
    <source>
        <strain evidence="7">Marx 270</strain>
    </source>
</reference>
<feature type="region of interest" description="Disordered" evidence="4">
    <location>
        <begin position="1"/>
        <end position="27"/>
    </location>
</feature>
<dbReference type="Gene3D" id="3.10.580.10">
    <property type="entry name" value="CBS-domain"/>
    <property type="match status" value="1"/>
</dbReference>
<dbReference type="PROSITE" id="PS51371">
    <property type="entry name" value="CBS"/>
    <property type="match status" value="1"/>
</dbReference>
<dbReference type="PANTHER" id="PTHR13780">
    <property type="entry name" value="AMP-ACTIVATED PROTEIN KINASE, GAMMA REGULATORY SUBUNIT"/>
    <property type="match status" value="1"/>
</dbReference>
<dbReference type="Pfam" id="PF00571">
    <property type="entry name" value="CBS"/>
    <property type="match status" value="1"/>
</dbReference>
<feature type="compositionally biased region" description="Polar residues" evidence="4">
    <location>
        <begin position="1"/>
        <end position="10"/>
    </location>
</feature>
<name>A0A0C3JZ09_PISTI</name>
<dbReference type="InterPro" id="IPR046342">
    <property type="entry name" value="CBS_dom_sf"/>
</dbReference>
<feature type="region of interest" description="Disordered" evidence="4">
    <location>
        <begin position="381"/>
        <end position="409"/>
    </location>
</feature>
<keyword evidence="2 3" id="KW-0129">CBS domain</keyword>